<dbReference type="InterPro" id="IPR055178">
    <property type="entry name" value="RsdA/BaiN/AoA(So)-like_dom"/>
</dbReference>
<dbReference type="PANTHER" id="PTHR42887">
    <property type="entry name" value="OS12G0638800 PROTEIN"/>
    <property type="match status" value="1"/>
</dbReference>
<evidence type="ECO:0000313" key="3">
    <source>
        <dbReference type="Proteomes" id="UP000265520"/>
    </source>
</evidence>
<protein>
    <submittedName>
        <fullName evidence="2">FAD/NAD(P)-binding oxidoreductase family protein</fullName>
    </submittedName>
</protein>
<dbReference type="AlphaFoldDB" id="A0A392NCB3"/>
<evidence type="ECO:0000313" key="2">
    <source>
        <dbReference type="EMBL" id="MCH96819.1"/>
    </source>
</evidence>
<feature type="domain" description="RsdA/BaiN/AoA(So)-like insert" evidence="1">
    <location>
        <begin position="1"/>
        <end position="26"/>
    </location>
</feature>
<dbReference type="Pfam" id="PF22780">
    <property type="entry name" value="HI0933_like_1st"/>
    <property type="match status" value="1"/>
</dbReference>
<sequence length="30" mass="3339">MLVTHWGLSGPAILRLSAWGARYLFSSGYK</sequence>
<evidence type="ECO:0000259" key="1">
    <source>
        <dbReference type="Pfam" id="PF22780"/>
    </source>
</evidence>
<feature type="non-terminal residue" evidence="2">
    <location>
        <position position="30"/>
    </location>
</feature>
<reference evidence="2 3" key="1">
    <citation type="journal article" date="2018" name="Front. Plant Sci.">
        <title>Red Clover (Trifolium pratense) and Zigzag Clover (T. medium) - A Picture of Genomic Similarities and Differences.</title>
        <authorList>
            <person name="Dluhosova J."/>
            <person name="Istvanek J."/>
            <person name="Nedelnik J."/>
            <person name="Repkova J."/>
        </authorList>
    </citation>
    <scope>NUCLEOTIDE SEQUENCE [LARGE SCALE GENOMIC DNA]</scope>
    <source>
        <strain evidence="3">cv. 10/8</strain>
        <tissue evidence="2">Leaf</tissue>
    </source>
</reference>
<name>A0A392NCB3_9FABA</name>
<keyword evidence="3" id="KW-1185">Reference proteome</keyword>
<proteinExistence type="predicted"/>
<organism evidence="2 3">
    <name type="scientific">Trifolium medium</name>
    <dbReference type="NCBI Taxonomy" id="97028"/>
    <lineage>
        <taxon>Eukaryota</taxon>
        <taxon>Viridiplantae</taxon>
        <taxon>Streptophyta</taxon>
        <taxon>Embryophyta</taxon>
        <taxon>Tracheophyta</taxon>
        <taxon>Spermatophyta</taxon>
        <taxon>Magnoliopsida</taxon>
        <taxon>eudicotyledons</taxon>
        <taxon>Gunneridae</taxon>
        <taxon>Pentapetalae</taxon>
        <taxon>rosids</taxon>
        <taxon>fabids</taxon>
        <taxon>Fabales</taxon>
        <taxon>Fabaceae</taxon>
        <taxon>Papilionoideae</taxon>
        <taxon>50 kb inversion clade</taxon>
        <taxon>NPAAA clade</taxon>
        <taxon>Hologalegina</taxon>
        <taxon>IRL clade</taxon>
        <taxon>Trifolieae</taxon>
        <taxon>Trifolium</taxon>
    </lineage>
</organism>
<gene>
    <name evidence="2" type="ORF">A2U01_0017809</name>
</gene>
<accession>A0A392NCB3</accession>
<dbReference type="SUPFAM" id="SSF160996">
    <property type="entry name" value="HI0933 insert domain-like"/>
    <property type="match status" value="1"/>
</dbReference>
<dbReference type="EMBL" id="LXQA010033358">
    <property type="protein sequence ID" value="MCH96819.1"/>
    <property type="molecule type" value="Genomic_DNA"/>
</dbReference>
<dbReference type="Proteomes" id="UP000265520">
    <property type="component" value="Unassembled WGS sequence"/>
</dbReference>
<comment type="caution">
    <text evidence="2">The sequence shown here is derived from an EMBL/GenBank/DDBJ whole genome shotgun (WGS) entry which is preliminary data.</text>
</comment>
<dbReference type="InterPro" id="IPR004792">
    <property type="entry name" value="BaiN-like"/>
</dbReference>
<dbReference type="Gene3D" id="2.40.30.10">
    <property type="entry name" value="Translation factors"/>
    <property type="match status" value="1"/>
</dbReference>
<dbReference type="PANTHER" id="PTHR42887:SF2">
    <property type="entry name" value="OS12G0638800 PROTEIN"/>
    <property type="match status" value="1"/>
</dbReference>